<dbReference type="RefSeq" id="WP_096162418.1">
    <property type="nucleotide sequence ID" value="NZ_NRGP01000018.1"/>
</dbReference>
<reference evidence="3 5" key="2">
    <citation type="submission" date="2018-10" db="EMBL/GenBank/DDBJ databases">
        <title>Brevibacterium genomes from Austrain hard cheese rinds.</title>
        <authorList>
            <person name="Anast J.M."/>
            <person name="Dzieciol M."/>
            <person name="Schultz D.L."/>
            <person name="Mann E."/>
            <person name="Wagner M."/>
            <person name="Schmitz-Esser S."/>
        </authorList>
    </citation>
    <scope>NUCLEOTIDE SEQUENCE [LARGE SCALE GENOMIC DNA]</scope>
    <source>
        <strain evidence="3 5">L261</strain>
    </source>
</reference>
<keyword evidence="1" id="KW-0812">Transmembrane</keyword>
<keyword evidence="1" id="KW-0472">Membrane</keyword>
<proteinExistence type="predicted"/>
<dbReference type="Proteomes" id="UP000297736">
    <property type="component" value="Unassembled WGS sequence"/>
</dbReference>
<protein>
    <submittedName>
        <fullName evidence="2">Uncharacterized protein</fullName>
    </submittedName>
</protein>
<sequence length="104" mass="11158">MVLQQFSGCLFPLGYPHLMQTAALIITLVGLIASLCGAVWLQWGIKPDDQRFTEDGMLYPGRQASRVLPNYIKAQQSPTLLVVVGGGIQILGGVFAVISHFTGG</sequence>
<reference evidence="2 4" key="1">
    <citation type="journal article" date="2017" name="Elife">
        <title>Extensive horizontal gene transfer in cheese-associated bacteria.</title>
        <authorList>
            <person name="Bonham K.S."/>
            <person name="Wolfe B.E."/>
            <person name="Dutton R.J."/>
        </authorList>
    </citation>
    <scope>NUCLEOTIDE SEQUENCE [LARGE SCALE GENOMIC DNA]</scope>
    <source>
        <strain evidence="2 4">947_7</strain>
    </source>
</reference>
<dbReference type="Proteomes" id="UP000217564">
    <property type="component" value="Unassembled WGS sequence"/>
</dbReference>
<evidence type="ECO:0000313" key="4">
    <source>
        <dbReference type="Proteomes" id="UP000217564"/>
    </source>
</evidence>
<name>A0A2A3Z1I7_BREAU</name>
<feature type="transmembrane region" description="Helical" evidence="1">
    <location>
        <begin position="80"/>
        <end position="101"/>
    </location>
</feature>
<organism evidence="2 4">
    <name type="scientific">Brevibacterium aurantiacum</name>
    <dbReference type="NCBI Taxonomy" id="273384"/>
    <lineage>
        <taxon>Bacteria</taxon>
        <taxon>Bacillati</taxon>
        <taxon>Actinomycetota</taxon>
        <taxon>Actinomycetes</taxon>
        <taxon>Micrococcales</taxon>
        <taxon>Brevibacteriaceae</taxon>
        <taxon>Brevibacterium</taxon>
    </lineage>
</organism>
<evidence type="ECO:0000313" key="5">
    <source>
        <dbReference type="Proteomes" id="UP000297736"/>
    </source>
</evidence>
<gene>
    <name evidence="2" type="ORF">CIK64_12760</name>
    <name evidence="3" type="ORF">EB834_11370</name>
</gene>
<keyword evidence="1" id="KW-1133">Transmembrane helix</keyword>
<comment type="caution">
    <text evidence="2">The sequence shown here is derived from an EMBL/GenBank/DDBJ whole genome shotgun (WGS) entry which is preliminary data.</text>
</comment>
<accession>A0A2A3Z1I7</accession>
<evidence type="ECO:0000256" key="1">
    <source>
        <dbReference type="SAM" id="Phobius"/>
    </source>
</evidence>
<dbReference type="EMBL" id="NRGP01000018">
    <property type="protein sequence ID" value="PCC45902.1"/>
    <property type="molecule type" value="Genomic_DNA"/>
</dbReference>
<feature type="transmembrane region" description="Helical" evidence="1">
    <location>
        <begin position="20"/>
        <end position="41"/>
    </location>
</feature>
<evidence type="ECO:0000313" key="2">
    <source>
        <dbReference type="EMBL" id="PCC45902.1"/>
    </source>
</evidence>
<dbReference type="EMBL" id="RHFF01000010">
    <property type="protein sequence ID" value="TGD38413.1"/>
    <property type="molecule type" value="Genomic_DNA"/>
</dbReference>
<evidence type="ECO:0000313" key="3">
    <source>
        <dbReference type="EMBL" id="TGD38413.1"/>
    </source>
</evidence>
<dbReference type="AlphaFoldDB" id="A0A2A3Z1I7"/>